<gene>
    <name evidence="1" type="ORF">FA13DRAFT_1742674</name>
</gene>
<dbReference type="AlphaFoldDB" id="A0A4Y7SGD3"/>
<sequence>MPLLGHLLIQHPDFLVGEPETDTTYWDDTQAISASFFACLHKGTQSICPRLMKIRIELSTISLNGLRTALETRAVLSAPHTAAPFARLQKVHVGLTETRPTFVPRDPGRTIDGTTLELAQCSLEEELKDSGVDAKIILRCHPDPYSSIYRPLNPRLGLPTDPWSNRL</sequence>
<name>A0A4Y7SGD3_COPMI</name>
<evidence type="ECO:0000313" key="2">
    <source>
        <dbReference type="Proteomes" id="UP000298030"/>
    </source>
</evidence>
<dbReference type="Proteomes" id="UP000298030">
    <property type="component" value="Unassembled WGS sequence"/>
</dbReference>
<comment type="caution">
    <text evidence="1">The sequence shown here is derived from an EMBL/GenBank/DDBJ whole genome shotgun (WGS) entry which is preliminary data.</text>
</comment>
<evidence type="ECO:0000313" key="1">
    <source>
        <dbReference type="EMBL" id="TEB20750.1"/>
    </source>
</evidence>
<organism evidence="1 2">
    <name type="scientific">Coprinellus micaceus</name>
    <name type="common">Glistening ink-cap mushroom</name>
    <name type="synonym">Coprinus micaceus</name>
    <dbReference type="NCBI Taxonomy" id="71717"/>
    <lineage>
        <taxon>Eukaryota</taxon>
        <taxon>Fungi</taxon>
        <taxon>Dikarya</taxon>
        <taxon>Basidiomycota</taxon>
        <taxon>Agaricomycotina</taxon>
        <taxon>Agaricomycetes</taxon>
        <taxon>Agaricomycetidae</taxon>
        <taxon>Agaricales</taxon>
        <taxon>Agaricineae</taxon>
        <taxon>Psathyrellaceae</taxon>
        <taxon>Coprinellus</taxon>
    </lineage>
</organism>
<reference evidence="1 2" key="1">
    <citation type="journal article" date="2019" name="Nat. Ecol. Evol.">
        <title>Megaphylogeny resolves global patterns of mushroom evolution.</title>
        <authorList>
            <person name="Varga T."/>
            <person name="Krizsan K."/>
            <person name="Foldi C."/>
            <person name="Dima B."/>
            <person name="Sanchez-Garcia M."/>
            <person name="Sanchez-Ramirez S."/>
            <person name="Szollosi G.J."/>
            <person name="Szarkandi J.G."/>
            <person name="Papp V."/>
            <person name="Albert L."/>
            <person name="Andreopoulos W."/>
            <person name="Angelini C."/>
            <person name="Antonin V."/>
            <person name="Barry K.W."/>
            <person name="Bougher N.L."/>
            <person name="Buchanan P."/>
            <person name="Buyck B."/>
            <person name="Bense V."/>
            <person name="Catcheside P."/>
            <person name="Chovatia M."/>
            <person name="Cooper J."/>
            <person name="Damon W."/>
            <person name="Desjardin D."/>
            <person name="Finy P."/>
            <person name="Geml J."/>
            <person name="Haridas S."/>
            <person name="Hughes K."/>
            <person name="Justo A."/>
            <person name="Karasinski D."/>
            <person name="Kautmanova I."/>
            <person name="Kiss B."/>
            <person name="Kocsube S."/>
            <person name="Kotiranta H."/>
            <person name="LaButti K.M."/>
            <person name="Lechner B.E."/>
            <person name="Liimatainen K."/>
            <person name="Lipzen A."/>
            <person name="Lukacs Z."/>
            <person name="Mihaltcheva S."/>
            <person name="Morgado L.N."/>
            <person name="Niskanen T."/>
            <person name="Noordeloos M.E."/>
            <person name="Ohm R.A."/>
            <person name="Ortiz-Santana B."/>
            <person name="Ovrebo C."/>
            <person name="Racz N."/>
            <person name="Riley R."/>
            <person name="Savchenko A."/>
            <person name="Shiryaev A."/>
            <person name="Soop K."/>
            <person name="Spirin V."/>
            <person name="Szebenyi C."/>
            <person name="Tomsovsky M."/>
            <person name="Tulloss R.E."/>
            <person name="Uehling J."/>
            <person name="Grigoriev I.V."/>
            <person name="Vagvolgyi C."/>
            <person name="Papp T."/>
            <person name="Martin F.M."/>
            <person name="Miettinen O."/>
            <person name="Hibbett D.S."/>
            <person name="Nagy L.G."/>
        </authorList>
    </citation>
    <scope>NUCLEOTIDE SEQUENCE [LARGE SCALE GENOMIC DNA]</scope>
    <source>
        <strain evidence="1 2">FP101781</strain>
    </source>
</reference>
<protein>
    <submittedName>
        <fullName evidence="1">Uncharacterized protein</fullName>
    </submittedName>
</protein>
<proteinExistence type="predicted"/>
<accession>A0A4Y7SGD3</accession>
<keyword evidence="2" id="KW-1185">Reference proteome</keyword>
<dbReference type="EMBL" id="QPFP01000132">
    <property type="protein sequence ID" value="TEB20750.1"/>
    <property type="molecule type" value="Genomic_DNA"/>
</dbReference>